<keyword evidence="1" id="KW-0812">Transmembrane</keyword>
<reference evidence="3 4" key="1">
    <citation type="submission" date="2020-06" db="EMBL/GenBank/DDBJ databases">
        <authorList>
            <person name="Li R."/>
            <person name="Bekaert M."/>
        </authorList>
    </citation>
    <scope>NUCLEOTIDE SEQUENCE [LARGE SCALE GENOMIC DNA]</scope>
    <source>
        <strain evidence="4">wild</strain>
    </source>
</reference>
<dbReference type="EC" id="2.7.10.1" evidence="3"/>
<feature type="transmembrane region" description="Helical" evidence="1">
    <location>
        <begin position="20"/>
        <end position="40"/>
    </location>
</feature>
<dbReference type="PROSITE" id="PS50835">
    <property type="entry name" value="IG_LIKE"/>
    <property type="match status" value="2"/>
</dbReference>
<dbReference type="SUPFAM" id="SSF48726">
    <property type="entry name" value="Immunoglobulin"/>
    <property type="match status" value="2"/>
</dbReference>
<dbReference type="OrthoDB" id="6019866at2759"/>
<sequence length="413" mass="47348">MKTDYVTWKTSLRRIAEHMILAITHLFLFFIIFITIFLNIELSDPEIKTDPAMPIPAGSAVTLTCLLYRTYADIYFEWDCIQHKNVIGPTMYQDNFTYSTFVIWNLNLTHVDETCTCYVNVENITSNYSIQLGISGIPIIKTEKEIRCNSTSLPTMSCLIRTELKSYGFHEWLHVFNGIPVQTLNGSTENKKSILKLRSCSYEDAGEYTCVAWNIYDGIYYSANTTVTLLVNVSPVIISSRIFRERTIIFSALFYSASETRCIWQQSNRSLINSSQVIQTIETRTIDVPFYNVTIKCEGYMANMSISFPTGKYELLLQNAFGESRYYFDGGMIRSTDVIHIVGPHERCPTIPIYHSAPAFPSVPHVYDTPETGYLEVVDDTFELYDYSEVENKEEDSQNAMSINIEGDYEEIE</sequence>
<evidence type="ECO:0000313" key="4">
    <source>
        <dbReference type="Proteomes" id="UP000507470"/>
    </source>
</evidence>
<keyword evidence="3" id="KW-0808">Transferase</keyword>
<feature type="domain" description="Ig-like" evidence="2">
    <location>
        <begin position="138"/>
        <end position="228"/>
    </location>
</feature>
<organism evidence="3 4">
    <name type="scientific">Mytilus coruscus</name>
    <name type="common">Sea mussel</name>
    <dbReference type="NCBI Taxonomy" id="42192"/>
    <lineage>
        <taxon>Eukaryota</taxon>
        <taxon>Metazoa</taxon>
        <taxon>Spiralia</taxon>
        <taxon>Lophotrochozoa</taxon>
        <taxon>Mollusca</taxon>
        <taxon>Bivalvia</taxon>
        <taxon>Autobranchia</taxon>
        <taxon>Pteriomorphia</taxon>
        <taxon>Mytilida</taxon>
        <taxon>Mytiloidea</taxon>
        <taxon>Mytilidae</taxon>
        <taxon>Mytilinae</taxon>
        <taxon>Mytilus</taxon>
    </lineage>
</organism>
<dbReference type="EMBL" id="CACVKT020006964">
    <property type="protein sequence ID" value="CAC5404487.1"/>
    <property type="molecule type" value="Genomic_DNA"/>
</dbReference>
<accession>A0A6J8DA38</accession>
<protein>
    <submittedName>
        <fullName evidence="3">FGFR1</fullName>
        <ecNumber evidence="3">2.7.10.1</ecNumber>
    </submittedName>
</protein>
<dbReference type="SMART" id="SM00409">
    <property type="entry name" value="IG"/>
    <property type="match status" value="1"/>
</dbReference>
<dbReference type="AlphaFoldDB" id="A0A6J8DA38"/>
<dbReference type="InterPro" id="IPR036179">
    <property type="entry name" value="Ig-like_dom_sf"/>
</dbReference>
<gene>
    <name evidence="3" type="ORF">MCOR_38268</name>
</gene>
<dbReference type="Proteomes" id="UP000507470">
    <property type="component" value="Unassembled WGS sequence"/>
</dbReference>
<keyword evidence="1" id="KW-1133">Transmembrane helix</keyword>
<dbReference type="Gene3D" id="2.60.40.10">
    <property type="entry name" value="Immunoglobulins"/>
    <property type="match status" value="1"/>
</dbReference>
<proteinExistence type="predicted"/>
<feature type="domain" description="Ig-like" evidence="2">
    <location>
        <begin position="45"/>
        <end position="78"/>
    </location>
</feature>
<evidence type="ECO:0000259" key="2">
    <source>
        <dbReference type="PROSITE" id="PS50835"/>
    </source>
</evidence>
<dbReference type="InterPro" id="IPR007110">
    <property type="entry name" value="Ig-like_dom"/>
</dbReference>
<dbReference type="InterPro" id="IPR003599">
    <property type="entry name" value="Ig_sub"/>
</dbReference>
<keyword evidence="4" id="KW-1185">Reference proteome</keyword>
<name>A0A6J8DA38_MYTCO</name>
<dbReference type="InterPro" id="IPR013783">
    <property type="entry name" value="Ig-like_fold"/>
</dbReference>
<evidence type="ECO:0000256" key="1">
    <source>
        <dbReference type="SAM" id="Phobius"/>
    </source>
</evidence>
<evidence type="ECO:0000313" key="3">
    <source>
        <dbReference type="EMBL" id="CAC5404487.1"/>
    </source>
</evidence>
<dbReference type="GO" id="GO:0004714">
    <property type="term" value="F:transmembrane receptor protein tyrosine kinase activity"/>
    <property type="evidence" value="ECO:0007669"/>
    <property type="project" value="UniProtKB-EC"/>
</dbReference>
<keyword evidence="1" id="KW-0472">Membrane</keyword>